<dbReference type="Pfam" id="PF07332">
    <property type="entry name" value="Phage_holin_3_6"/>
    <property type="match status" value="1"/>
</dbReference>
<dbReference type="Proteomes" id="UP001597277">
    <property type="component" value="Unassembled WGS sequence"/>
</dbReference>
<proteinExistence type="predicted"/>
<evidence type="ECO:0000256" key="2">
    <source>
        <dbReference type="SAM" id="Phobius"/>
    </source>
</evidence>
<feature type="transmembrane region" description="Helical" evidence="2">
    <location>
        <begin position="67"/>
        <end position="90"/>
    </location>
</feature>
<keyword evidence="4" id="KW-1185">Reference proteome</keyword>
<evidence type="ECO:0000313" key="3">
    <source>
        <dbReference type="EMBL" id="MFD1716317.1"/>
    </source>
</evidence>
<reference evidence="4" key="1">
    <citation type="journal article" date="2019" name="Int. J. Syst. Evol. Microbiol.">
        <title>The Global Catalogue of Microorganisms (GCM) 10K type strain sequencing project: providing services to taxonomists for standard genome sequencing and annotation.</title>
        <authorList>
            <consortium name="The Broad Institute Genomics Platform"/>
            <consortium name="The Broad Institute Genome Sequencing Center for Infectious Disease"/>
            <person name="Wu L."/>
            <person name="Ma J."/>
        </authorList>
    </citation>
    <scope>NUCLEOTIDE SEQUENCE [LARGE SCALE GENOMIC DNA]</scope>
    <source>
        <strain evidence="4">JCM 17130</strain>
    </source>
</reference>
<evidence type="ECO:0000256" key="1">
    <source>
        <dbReference type="SAM" id="MobiDB-lite"/>
    </source>
</evidence>
<keyword evidence="2" id="KW-1133">Transmembrane helix</keyword>
<feature type="compositionally biased region" description="Low complexity" evidence="1">
    <location>
        <begin position="8"/>
        <end position="21"/>
    </location>
</feature>
<organism evidence="3 4">
    <name type="scientific">Georgenia deserti</name>
    <dbReference type="NCBI Taxonomy" id="2093781"/>
    <lineage>
        <taxon>Bacteria</taxon>
        <taxon>Bacillati</taxon>
        <taxon>Actinomycetota</taxon>
        <taxon>Actinomycetes</taxon>
        <taxon>Micrococcales</taxon>
        <taxon>Bogoriellaceae</taxon>
        <taxon>Georgenia</taxon>
    </lineage>
</organism>
<keyword evidence="2" id="KW-0812">Transmembrane</keyword>
<feature type="region of interest" description="Disordered" evidence="1">
    <location>
        <begin position="1"/>
        <end position="23"/>
    </location>
</feature>
<keyword evidence="2" id="KW-0472">Membrane</keyword>
<dbReference type="InterPro" id="IPR009937">
    <property type="entry name" value="Phage_holin_3_6"/>
</dbReference>
<accession>A0ABW4L0B0</accession>
<feature type="transmembrane region" description="Helical" evidence="2">
    <location>
        <begin position="96"/>
        <end position="117"/>
    </location>
</feature>
<sequence>MTTSTKGTDNTVPPTTASTTRPARERTIGELVAALSQQLTTLVRSEIQLAIAQATEKGKNLGVGAGFFAAAGVVGLYLVNVLLAAFVLVLAIWLPAWAAALIVAGVLVVMIAILALLGKKKLDESKKYVPAPQEGLKEDVDAVKKGFEQ</sequence>
<protein>
    <submittedName>
        <fullName evidence="3">Phage holin family protein</fullName>
    </submittedName>
</protein>
<comment type="caution">
    <text evidence="3">The sequence shown here is derived from an EMBL/GenBank/DDBJ whole genome shotgun (WGS) entry which is preliminary data.</text>
</comment>
<gene>
    <name evidence="3" type="ORF">ACFSE6_00580</name>
</gene>
<dbReference type="EMBL" id="JBHUEE010000001">
    <property type="protein sequence ID" value="MFD1716317.1"/>
    <property type="molecule type" value="Genomic_DNA"/>
</dbReference>
<dbReference type="RefSeq" id="WP_388001764.1">
    <property type="nucleotide sequence ID" value="NZ_JBHUEE010000001.1"/>
</dbReference>
<evidence type="ECO:0000313" key="4">
    <source>
        <dbReference type="Proteomes" id="UP001597277"/>
    </source>
</evidence>
<name>A0ABW4L0B0_9MICO</name>